<proteinExistence type="predicted"/>
<dbReference type="CDD" id="cd06260">
    <property type="entry name" value="DUF820-like"/>
    <property type="match status" value="1"/>
</dbReference>
<protein>
    <submittedName>
        <fullName evidence="2">Uma2 family endonuclease</fullName>
    </submittedName>
</protein>
<dbReference type="InterPro" id="IPR012296">
    <property type="entry name" value="Nuclease_put_TT1808"/>
</dbReference>
<organism evidence="2 3">
    <name type="scientific">Pseudanabaena cinerea FACHB-1277</name>
    <dbReference type="NCBI Taxonomy" id="2949581"/>
    <lineage>
        <taxon>Bacteria</taxon>
        <taxon>Bacillati</taxon>
        <taxon>Cyanobacteriota</taxon>
        <taxon>Cyanophyceae</taxon>
        <taxon>Pseudanabaenales</taxon>
        <taxon>Pseudanabaenaceae</taxon>
        <taxon>Pseudanabaena</taxon>
        <taxon>Pseudanabaena cinerea</taxon>
    </lineage>
</organism>
<name>A0A926UW38_9CYAN</name>
<dbReference type="InterPro" id="IPR008538">
    <property type="entry name" value="Uma2"/>
</dbReference>
<dbReference type="EMBL" id="JACJPY010000083">
    <property type="protein sequence ID" value="MBD2152129.1"/>
    <property type="molecule type" value="Genomic_DNA"/>
</dbReference>
<accession>A0A926UW38</accession>
<comment type="caution">
    <text evidence="2">The sequence shown here is derived from an EMBL/GenBank/DDBJ whole genome shotgun (WGS) entry which is preliminary data.</text>
</comment>
<keyword evidence="2" id="KW-0540">Nuclease</keyword>
<keyword evidence="2" id="KW-0378">Hydrolase</keyword>
<dbReference type="Proteomes" id="UP000631421">
    <property type="component" value="Unassembled WGS sequence"/>
</dbReference>
<keyword evidence="3" id="KW-1185">Reference proteome</keyword>
<dbReference type="SUPFAM" id="SSF52980">
    <property type="entry name" value="Restriction endonuclease-like"/>
    <property type="match status" value="1"/>
</dbReference>
<dbReference type="Pfam" id="PF05685">
    <property type="entry name" value="Uma2"/>
    <property type="match status" value="1"/>
</dbReference>
<gene>
    <name evidence="2" type="ORF">H6F44_18675</name>
</gene>
<keyword evidence="2" id="KW-0255">Endonuclease</keyword>
<feature type="domain" description="Putative restriction endonuclease" evidence="1">
    <location>
        <begin position="23"/>
        <end position="177"/>
    </location>
</feature>
<dbReference type="GO" id="GO:0004519">
    <property type="term" value="F:endonuclease activity"/>
    <property type="evidence" value="ECO:0007669"/>
    <property type="project" value="UniProtKB-KW"/>
</dbReference>
<dbReference type="Gene3D" id="3.90.1570.10">
    <property type="entry name" value="tt1808, chain A"/>
    <property type="match status" value="1"/>
</dbReference>
<dbReference type="InterPro" id="IPR011335">
    <property type="entry name" value="Restrct_endonuc-II-like"/>
</dbReference>
<evidence type="ECO:0000313" key="2">
    <source>
        <dbReference type="EMBL" id="MBD2152129.1"/>
    </source>
</evidence>
<reference evidence="2" key="2">
    <citation type="submission" date="2020-08" db="EMBL/GenBank/DDBJ databases">
        <authorList>
            <person name="Chen M."/>
            <person name="Teng W."/>
            <person name="Zhao L."/>
            <person name="Hu C."/>
            <person name="Zhou Y."/>
            <person name="Han B."/>
            <person name="Song L."/>
            <person name="Shu W."/>
        </authorList>
    </citation>
    <scope>NUCLEOTIDE SEQUENCE</scope>
    <source>
        <strain evidence="2">FACHB-1277</strain>
    </source>
</reference>
<evidence type="ECO:0000313" key="3">
    <source>
        <dbReference type="Proteomes" id="UP000631421"/>
    </source>
</evidence>
<reference evidence="2" key="1">
    <citation type="journal article" date="2015" name="ISME J.">
        <title>Draft Genome Sequence of Streptomyces incarnatus NRRL8089, which Produces the Nucleoside Antibiotic Sinefungin.</title>
        <authorList>
            <person name="Oshima K."/>
            <person name="Hattori M."/>
            <person name="Shimizu H."/>
            <person name="Fukuda K."/>
            <person name="Nemoto M."/>
            <person name="Inagaki K."/>
            <person name="Tamura T."/>
        </authorList>
    </citation>
    <scope>NUCLEOTIDE SEQUENCE</scope>
    <source>
        <strain evidence="2">FACHB-1277</strain>
    </source>
</reference>
<dbReference type="PANTHER" id="PTHR47152">
    <property type="entry name" value="SLR2084 PROTEIN-RELATED"/>
    <property type="match status" value="1"/>
</dbReference>
<evidence type="ECO:0000259" key="1">
    <source>
        <dbReference type="Pfam" id="PF05685"/>
    </source>
</evidence>
<sequence>MVFQGDRFPEKMSGHIVRQFVTWEQFQALESAFADIDGVRLIYCEGVLEIVGIGRTHEMTRTLLCALLGQYFTLKRIRFVSTGVYTQSLQGRAKFQADLSYNFDTEKEISDLCIEVVVTSGNVAKLRKYQLLEVPEVWLWEDGKISVFWLRSGDYVQSSHSLCLPDLDIEHLEQCLLMDSQLDAMLALADRYK</sequence>
<dbReference type="AlphaFoldDB" id="A0A926UW38"/>